<feature type="domain" description="Type II secretion system protein GspF" evidence="7">
    <location>
        <begin position="100"/>
        <end position="228"/>
    </location>
</feature>
<evidence type="ECO:0000256" key="4">
    <source>
        <dbReference type="ARBA" id="ARBA00022989"/>
    </source>
</evidence>
<feature type="transmembrane region" description="Helical" evidence="6">
    <location>
        <begin position="46"/>
        <end position="77"/>
    </location>
</feature>
<organism evidence="8 9">
    <name type="scientific">Actinocrinis puniceicyclus</name>
    <dbReference type="NCBI Taxonomy" id="977794"/>
    <lineage>
        <taxon>Bacteria</taxon>
        <taxon>Bacillati</taxon>
        <taxon>Actinomycetota</taxon>
        <taxon>Actinomycetes</taxon>
        <taxon>Catenulisporales</taxon>
        <taxon>Actinospicaceae</taxon>
        <taxon>Actinocrinis</taxon>
    </lineage>
</organism>
<dbReference type="Gene3D" id="1.20.81.30">
    <property type="entry name" value="Type II secretion system (T2SS), domain F"/>
    <property type="match status" value="1"/>
</dbReference>
<dbReference type="GO" id="GO:0005886">
    <property type="term" value="C:plasma membrane"/>
    <property type="evidence" value="ECO:0007669"/>
    <property type="project" value="UniProtKB-SubCell"/>
</dbReference>
<evidence type="ECO:0000313" key="8">
    <source>
        <dbReference type="EMBL" id="MBS2966534.1"/>
    </source>
</evidence>
<gene>
    <name evidence="8" type="ORF">KGA66_26075</name>
</gene>
<protein>
    <submittedName>
        <fullName evidence="8">Type II secretion system F family protein</fullName>
    </submittedName>
</protein>
<sequence>MNNLLLALSGALVGTGLYLALAIRYPARPHYRDSKPPHLAPIPPKRLAAVLGAAFAVFLLTGWPVGALLAAAAAWFLPALLGPDRGHSQRLAVIDAVAAFTEMLRDTLTASAGLNQALTVASAHAPEAIRPAADRLAQRIEERGTTTRQALRAFADEIQDSTADLVALALASASEHPTRDLAGLLSSLAATAREQAAMRTRIAVARARTRTAVRIVTGTTLALAAVLLVADRHYLAPYGSAAGQLVLVIVGAFFGLGFSWLRKLSAVPENSRLWATQEEGKP</sequence>
<keyword evidence="3 6" id="KW-0812">Transmembrane</keyword>
<evidence type="ECO:0000256" key="1">
    <source>
        <dbReference type="ARBA" id="ARBA00004651"/>
    </source>
</evidence>
<comment type="caution">
    <text evidence="8">The sequence shown here is derived from an EMBL/GenBank/DDBJ whole genome shotgun (WGS) entry which is preliminary data.</text>
</comment>
<evidence type="ECO:0000256" key="6">
    <source>
        <dbReference type="SAM" id="Phobius"/>
    </source>
</evidence>
<keyword evidence="2" id="KW-1003">Cell membrane</keyword>
<dbReference type="PANTHER" id="PTHR35007">
    <property type="entry name" value="INTEGRAL MEMBRANE PROTEIN-RELATED"/>
    <property type="match status" value="1"/>
</dbReference>
<feature type="transmembrane region" description="Helical" evidence="6">
    <location>
        <begin position="242"/>
        <end position="261"/>
    </location>
</feature>
<comment type="subcellular location">
    <subcellularLocation>
        <location evidence="1">Cell membrane</location>
        <topology evidence="1">Multi-pass membrane protein</topology>
    </subcellularLocation>
</comment>
<dbReference type="PANTHER" id="PTHR35007:SF3">
    <property type="entry name" value="POSSIBLE CONSERVED ALANINE RICH MEMBRANE PROTEIN"/>
    <property type="match status" value="1"/>
</dbReference>
<keyword evidence="4 6" id="KW-1133">Transmembrane helix</keyword>
<keyword evidence="5 6" id="KW-0472">Membrane</keyword>
<evidence type="ECO:0000259" key="7">
    <source>
        <dbReference type="Pfam" id="PF00482"/>
    </source>
</evidence>
<dbReference type="InterPro" id="IPR042094">
    <property type="entry name" value="T2SS_GspF_sf"/>
</dbReference>
<evidence type="ECO:0000256" key="3">
    <source>
        <dbReference type="ARBA" id="ARBA00022692"/>
    </source>
</evidence>
<evidence type="ECO:0000256" key="5">
    <source>
        <dbReference type="ARBA" id="ARBA00023136"/>
    </source>
</evidence>
<dbReference type="Pfam" id="PF00482">
    <property type="entry name" value="T2SSF"/>
    <property type="match status" value="1"/>
</dbReference>
<reference evidence="8" key="1">
    <citation type="submission" date="2021-04" db="EMBL/GenBank/DDBJ databases">
        <title>Genome based classification of Actinospica acidithermotolerans sp. nov., an actinobacterium isolated from an Indonesian hot spring.</title>
        <authorList>
            <person name="Kusuma A.B."/>
            <person name="Putra K.E."/>
            <person name="Nafisah S."/>
            <person name="Loh J."/>
            <person name="Nouioui I."/>
            <person name="Goodfellow M."/>
        </authorList>
    </citation>
    <scope>NUCLEOTIDE SEQUENCE</scope>
    <source>
        <strain evidence="8">DSM 45618</strain>
    </source>
</reference>
<keyword evidence="9" id="KW-1185">Reference proteome</keyword>
<proteinExistence type="predicted"/>
<evidence type="ECO:0000256" key="2">
    <source>
        <dbReference type="ARBA" id="ARBA00022475"/>
    </source>
</evidence>
<name>A0A8J8BH84_9ACTN</name>
<accession>A0A8J8BH84</accession>
<dbReference type="Proteomes" id="UP000677913">
    <property type="component" value="Unassembled WGS sequence"/>
</dbReference>
<feature type="transmembrane region" description="Helical" evidence="6">
    <location>
        <begin position="211"/>
        <end position="230"/>
    </location>
</feature>
<dbReference type="InterPro" id="IPR018076">
    <property type="entry name" value="T2SS_GspF_dom"/>
</dbReference>
<dbReference type="AlphaFoldDB" id="A0A8J8BH84"/>
<dbReference type="RefSeq" id="WP_211471702.1">
    <property type="nucleotide sequence ID" value="NZ_JAGSXH010000161.1"/>
</dbReference>
<dbReference type="EMBL" id="JAGSXH010000161">
    <property type="protein sequence ID" value="MBS2966534.1"/>
    <property type="molecule type" value="Genomic_DNA"/>
</dbReference>
<evidence type="ECO:0000313" key="9">
    <source>
        <dbReference type="Proteomes" id="UP000677913"/>
    </source>
</evidence>